<dbReference type="PANTHER" id="PTHR11229">
    <property type="entry name" value="50S RIBOSOMAL PROTEIN L3"/>
    <property type="match status" value="1"/>
</dbReference>
<evidence type="ECO:0000256" key="5">
    <source>
        <dbReference type="ARBA" id="ARBA00023128"/>
    </source>
</evidence>
<keyword evidence="11" id="KW-1185">Reference proteome</keyword>
<feature type="compositionally biased region" description="Basic residues" evidence="9">
    <location>
        <begin position="249"/>
        <end position="259"/>
    </location>
</feature>
<accession>A0A8T2QQZ0</accession>
<dbReference type="GO" id="GO:0006412">
    <property type="term" value="P:translation"/>
    <property type="evidence" value="ECO:0007669"/>
    <property type="project" value="InterPro"/>
</dbReference>
<keyword evidence="4 8" id="KW-0689">Ribosomal protein</keyword>
<dbReference type="InterPro" id="IPR019926">
    <property type="entry name" value="Ribosomal_uL3_CS"/>
</dbReference>
<comment type="similarity">
    <text evidence="2 8">Belongs to the universal ribosomal protein uL3 family.</text>
</comment>
<dbReference type="InterPro" id="IPR000597">
    <property type="entry name" value="Ribosomal_uL3"/>
</dbReference>
<dbReference type="GO" id="GO:0003735">
    <property type="term" value="F:structural constituent of ribosome"/>
    <property type="evidence" value="ECO:0007669"/>
    <property type="project" value="InterPro"/>
</dbReference>
<dbReference type="NCBIfam" id="TIGR03625">
    <property type="entry name" value="L3_bact"/>
    <property type="match status" value="1"/>
</dbReference>
<dbReference type="PANTHER" id="PTHR11229:SF8">
    <property type="entry name" value="LARGE RIBOSOMAL SUBUNIT PROTEIN UL3M"/>
    <property type="match status" value="1"/>
</dbReference>
<dbReference type="Gene3D" id="2.40.30.10">
    <property type="entry name" value="Translation factors"/>
    <property type="match status" value="1"/>
</dbReference>
<protein>
    <recommendedName>
        <fullName evidence="7">Large ribosomal subunit protein uL3m</fullName>
    </recommendedName>
</protein>
<evidence type="ECO:0000256" key="4">
    <source>
        <dbReference type="ARBA" id="ARBA00022980"/>
    </source>
</evidence>
<dbReference type="FunFam" id="2.40.30.10:FF:000004">
    <property type="entry name" value="50S ribosomal protein L3"/>
    <property type="match status" value="1"/>
</dbReference>
<dbReference type="FunFam" id="3.30.160.810:FF:000001">
    <property type="entry name" value="50S ribosomal protein L3"/>
    <property type="match status" value="1"/>
</dbReference>
<dbReference type="InterPro" id="IPR019927">
    <property type="entry name" value="Ribosomal_uL3_bac/org-type"/>
</dbReference>
<evidence type="ECO:0000256" key="6">
    <source>
        <dbReference type="ARBA" id="ARBA00023274"/>
    </source>
</evidence>
<proteinExistence type="inferred from homology"/>
<evidence type="ECO:0000256" key="3">
    <source>
        <dbReference type="ARBA" id="ARBA00022946"/>
    </source>
</evidence>
<comment type="subcellular location">
    <subcellularLocation>
        <location evidence="1">Mitochondrion</location>
    </subcellularLocation>
</comment>
<dbReference type="OrthoDB" id="274683at2759"/>
<comment type="caution">
    <text evidence="10">The sequence shown here is derived from an EMBL/GenBank/DDBJ whole genome shotgun (WGS) entry which is preliminary data.</text>
</comment>
<dbReference type="EMBL" id="CM035438">
    <property type="protein sequence ID" value="KAH7285990.1"/>
    <property type="molecule type" value="Genomic_DNA"/>
</dbReference>
<feature type="region of interest" description="Disordered" evidence="9">
    <location>
        <begin position="222"/>
        <end position="259"/>
    </location>
</feature>
<dbReference type="SUPFAM" id="SSF50447">
    <property type="entry name" value="Translation proteins"/>
    <property type="match status" value="1"/>
</dbReference>
<evidence type="ECO:0000256" key="8">
    <source>
        <dbReference type="RuleBase" id="RU003905"/>
    </source>
</evidence>
<gene>
    <name evidence="10" type="ORF">KP509_33G054400</name>
</gene>
<keyword evidence="5" id="KW-0496">Mitochondrion</keyword>
<dbReference type="GO" id="GO:0005762">
    <property type="term" value="C:mitochondrial large ribosomal subunit"/>
    <property type="evidence" value="ECO:0007669"/>
    <property type="project" value="TreeGrafter"/>
</dbReference>
<dbReference type="HAMAP" id="MF_01325_B">
    <property type="entry name" value="Ribosomal_uL3_B"/>
    <property type="match status" value="1"/>
</dbReference>
<evidence type="ECO:0000256" key="1">
    <source>
        <dbReference type="ARBA" id="ARBA00004173"/>
    </source>
</evidence>
<dbReference type="Gene3D" id="3.30.160.810">
    <property type="match status" value="1"/>
</dbReference>
<dbReference type="InterPro" id="IPR009000">
    <property type="entry name" value="Transl_B-barrel_sf"/>
</dbReference>
<name>A0A8T2QQZ0_CERRI</name>
<dbReference type="Pfam" id="PF00297">
    <property type="entry name" value="Ribosomal_L3"/>
    <property type="match status" value="1"/>
</dbReference>
<keyword evidence="6 8" id="KW-0687">Ribonucleoprotein</keyword>
<sequence length="342" mass="37465">MHARMLLARIAQQQRRPATSPTYKLVSSSLVHTHQSKLTDCPFGQSVCHYSSKSSEKKTEAAIEKPKISVEDAAKAKGIEILAKPREMTADSFRTGAIAIKCGMTAGWDKWGARVPFTVLWFDHNVVTQVKVEGKDCTTALQIGCGLKKAKQLTKPEFGHFMKQGVPLKRKLTEFPVTEDALLPVGTPIDVRHFVPGQYVDIAGITIGKGFQGGMKRWGFSGGPASHGASLSHRSLGSTGGRQDPGKVFKGKKMPGRMGGKRQTVKCVWVYKVDPARNLIWVRGQVPGHAGNFVFVKDAFQRRPDISITPFPTFFPDPDEDITLVEPLVAQIGDVDPFLADD</sequence>
<evidence type="ECO:0000256" key="2">
    <source>
        <dbReference type="ARBA" id="ARBA00006540"/>
    </source>
</evidence>
<dbReference type="AlphaFoldDB" id="A0A8T2QQZ0"/>
<evidence type="ECO:0000313" key="11">
    <source>
        <dbReference type="Proteomes" id="UP000825935"/>
    </source>
</evidence>
<evidence type="ECO:0000256" key="9">
    <source>
        <dbReference type="SAM" id="MobiDB-lite"/>
    </source>
</evidence>
<reference evidence="10" key="1">
    <citation type="submission" date="2021-08" db="EMBL/GenBank/DDBJ databases">
        <title>WGS assembly of Ceratopteris richardii.</title>
        <authorList>
            <person name="Marchant D.B."/>
            <person name="Chen G."/>
            <person name="Jenkins J."/>
            <person name="Shu S."/>
            <person name="Leebens-Mack J."/>
            <person name="Grimwood J."/>
            <person name="Schmutz J."/>
            <person name="Soltis P."/>
            <person name="Soltis D."/>
            <person name="Chen Z.-H."/>
        </authorList>
    </citation>
    <scope>NUCLEOTIDE SEQUENCE</scope>
    <source>
        <strain evidence="10">Whitten #5841</strain>
        <tissue evidence="10">Leaf</tissue>
    </source>
</reference>
<evidence type="ECO:0000256" key="7">
    <source>
        <dbReference type="ARBA" id="ARBA00035209"/>
    </source>
</evidence>
<evidence type="ECO:0000313" key="10">
    <source>
        <dbReference type="EMBL" id="KAH7285990.1"/>
    </source>
</evidence>
<dbReference type="Proteomes" id="UP000825935">
    <property type="component" value="Chromosome 33"/>
</dbReference>
<dbReference type="OMA" id="IGIYPMW"/>
<dbReference type="PROSITE" id="PS00474">
    <property type="entry name" value="RIBOSOMAL_L3"/>
    <property type="match status" value="1"/>
</dbReference>
<keyword evidence="3" id="KW-0809">Transit peptide</keyword>
<organism evidence="10 11">
    <name type="scientific">Ceratopteris richardii</name>
    <name type="common">Triangle waterfern</name>
    <dbReference type="NCBI Taxonomy" id="49495"/>
    <lineage>
        <taxon>Eukaryota</taxon>
        <taxon>Viridiplantae</taxon>
        <taxon>Streptophyta</taxon>
        <taxon>Embryophyta</taxon>
        <taxon>Tracheophyta</taxon>
        <taxon>Polypodiopsida</taxon>
        <taxon>Polypodiidae</taxon>
        <taxon>Polypodiales</taxon>
        <taxon>Pteridineae</taxon>
        <taxon>Pteridaceae</taxon>
        <taxon>Parkerioideae</taxon>
        <taxon>Ceratopteris</taxon>
    </lineage>
</organism>